<gene>
    <name evidence="5" type="ORF">PIB30_010337</name>
</gene>
<dbReference type="InterPro" id="IPR015943">
    <property type="entry name" value="WD40/YVTN_repeat-like_dom_sf"/>
</dbReference>
<evidence type="ECO:0000313" key="5">
    <source>
        <dbReference type="EMBL" id="MED6168278.1"/>
    </source>
</evidence>
<dbReference type="PANTHER" id="PTHR22844:SF199">
    <property type="entry name" value="F21J9.19"/>
    <property type="match status" value="1"/>
</dbReference>
<dbReference type="Gene3D" id="2.130.10.10">
    <property type="entry name" value="YVTN repeat-like/Quinoprotein amine dehydrogenase"/>
    <property type="match status" value="2"/>
</dbReference>
<dbReference type="InterPro" id="IPR045182">
    <property type="entry name" value="JINGUBANG-like"/>
</dbReference>
<dbReference type="PROSITE" id="PS50294">
    <property type="entry name" value="WD_REPEATS_REGION"/>
    <property type="match status" value="3"/>
</dbReference>
<comment type="caution">
    <text evidence="5">The sequence shown here is derived from an EMBL/GenBank/DDBJ whole genome shotgun (WGS) entry which is preliminary data.</text>
</comment>
<evidence type="ECO:0000256" key="2">
    <source>
        <dbReference type="ARBA" id="ARBA00022737"/>
    </source>
</evidence>
<feature type="region of interest" description="Disordered" evidence="4">
    <location>
        <begin position="34"/>
        <end position="60"/>
    </location>
</feature>
<dbReference type="PANTHER" id="PTHR22844">
    <property type="entry name" value="F-BOX AND WD40 DOMAIN PROTEIN"/>
    <property type="match status" value="1"/>
</dbReference>
<dbReference type="Proteomes" id="UP001341840">
    <property type="component" value="Unassembled WGS sequence"/>
</dbReference>
<name>A0ABU6V7P5_9FABA</name>
<reference evidence="5 6" key="1">
    <citation type="journal article" date="2023" name="Plants (Basel)">
        <title>Bridging the Gap: Combining Genomics and Transcriptomics Approaches to Understand Stylosanthes scabra, an Orphan Legume from the Brazilian Caatinga.</title>
        <authorList>
            <person name="Ferreira-Neto J.R.C."/>
            <person name="da Silva M.D."/>
            <person name="Binneck E."/>
            <person name="de Melo N.F."/>
            <person name="da Silva R.H."/>
            <person name="de Melo A.L.T.M."/>
            <person name="Pandolfi V."/>
            <person name="Bustamante F.O."/>
            <person name="Brasileiro-Vidal A.C."/>
            <person name="Benko-Iseppon A.M."/>
        </authorList>
    </citation>
    <scope>NUCLEOTIDE SEQUENCE [LARGE SCALE GENOMIC DNA]</scope>
    <source>
        <tissue evidence="5">Leaves</tissue>
    </source>
</reference>
<dbReference type="PRINTS" id="PR00320">
    <property type="entry name" value="GPROTEINBRPT"/>
</dbReference>
<evidence type="ECO:0000256" key="1">
    <source>
        <dbReference type="ARBA" id="ARBA00022574"/>
    </source>
</evidence>
<dbReference type="SMART" id="SM00320">
    <property type="entry name" value="WD40"/>
    <property type="match status" value="7"/>
</dbReference>
<organism evidence="5 6">
    <name type="scientific">Stylosanthes scabra</name>
    <dbReference type="NCBI Taxonomy" id="79078"/>
    <lineage>
        <taxon>Eukaryota</taxon>
        <taxon>Viridiplantae</taxon>
        <taxon>Streptophyta</taxon>
        <taxon>Embryophyta</taxon>
        <taxon>Tracheophyta</taxon>
        <taxon>Spermatophyta</taxon>
        <taxon>Magnoliopsida</taxon>
        <taxon>eudicotyledons</taxon>
        <taxon>Gunneridae</taxon>
        <taxon>Pentapetalae</taxon>
        <taxon>rosids</taxon>
        <taxon>fabids</taxon>
        <taxon>Fabales</taxon>
        <taxon>Fabaceae</taxon>
        <taxon>Papilionoideae</taxon>
        <taxon>50 kb inversion clade</taxon>
        <taxon>dalbergioids sensu lato</taxon>
        <taxon>Dalbergieae</taxon>
        <taxon>Pterocarpus clade</taxon>
        <taxon>Stylosanthes</taxon>
    </lineage>
</organism>
<dbReference type="Pfam" id="PF00400">
    <property type="entry name" value="WD40"/>
    <property type="match status" value="5"/>
</dbReference>
<feature type="compositionally biased region" description="Low complexity" evidence="4">
    <location>
        <begin position="38"/>
        <end position="60"/>
    </location>
</feature>
<feature type="repeat" description="WD" evidence="3">
    <location>
        <begin position="300"/>
        <end position="341"/>
    </location>
</feature>
<feature type="repeat" description="WD" evidence="3">
    <location>
        <begin position="346"/>
        <end position="376"/>
    </location>
</feature>
<keyword evidence="2" id="KW-0677">Repeat</keyword>
<dbReference type="PROSITE" id="PS50082">
    <property type="entry name" value="WD_REPEATS_2"/>
    <property type="match status" value="4"/>
</dbReference>
<keyword evidence="6" id="KW-1185">Reference proteome</keyword>
<accession>A0ABU6V7P5</accession>
<feature type="repeat" description="WD" evidence="3">
    <location>
        <begin position="213"/>
        <end position="254"/>
    </location>
</feature>
<dbReference type="CDD" id="cd00200">
    <property type="entry name" value="WD40"/>
    <property type="match status" value="1"/>
</dbReference>
<dbReference type="EMBL" id="JASCZI010151059">
    <property type="protein sequence ID" value="MED6168278.1"/>
    <property type="molecule type" value="Genomic_DNA"/>
</dbReference>
<evidence type="ECO:0000313" key="6">
    <source>
        <dbReference type="Proteomes" id="UP001341840"/>
    </source>
</evidence>
<evidence type="ECO:0000256" key="3">
    <source>
        <dbReference type="PROSITE-ProRule" id="PRU00221"/>
    </source>
</evidence>
<dbReference type="InterPro" id="IPR036322">
    <property type="entry name" value="WD40_repeat_dom_sf"/>
</dbReference>
<evidence type="ECO:0000256" key="4">
    <source>
        <dbReference type="SAM" id="MobiDB-lite"/>
    </source>
</evidence>
<dbReference type="SUPFAM" id="SSF50978">
    <property type="entry name" value="WD40 repeat-like"/>
    <property type="match status" value="1"/>
</dbReference>
<protein>
    <submittedName>
        <fullName evidence="5">Uncharacterized protein</fullName>
    </submittedName>
</protein>
<dbReference type="InterPro" id="IPR001680">
    <property type="entry name" value="WD40_rpt"/>
</dbReference>
<proteinExistence type="predicted"/>
<feature type="repeat" description="WD" evidence="3">
    <location>
        <begin position="255"/>
        <end position="295"/>
    </location>
</feature>
<sequence>MRIQTWLQTCSNAATATHQSTILIPNNKHASHSHTCYSSGSEALTSSSQESSSSSSSSTPTLCSNLSIQTLPSVPSLQKLTPQNLNFSVSHHCQTTLTLQPQRERERSRPVTSLAVHGHLLYAATAHQINVYDLNTCATLQTLNSEYPSSGSTKAITFCNGMVFTTHQDCKIRVWHCNKHQMLTALPTINDRLRRFLLPKNYVTVRRHQKRLWIEHADAVTGLAVSKVNDFLYSVSWDKTLKVWRVSDLRCLESVKAHEDAVNAVAVSKDGTVYTGSADRRIRVWAKPNGEKRHALVATLEKHRSAVNALALNDDGSILFSGACDRSILVWEREDSANHMVLSGALRGHQKAILCLINVSDLLLSGSADRTVRVWKRTFDGQFCCLAVLDGHRKPVKSLAAAFQGENSQNDTVSVFSGSLDGEIKIWKVSLASSLPPPQKLNC</sequence>
<keyword evidence="1 3" id="KW-0853">WD repeat</keyword>
<dbReference type="InterPro" id="IPR020472">
    <property type="entry name" value="WD40_PAC1"/>
</dbReference>